<evidence type="ECO:0000313" key="2">
    <source>
        <dbReference type="Proteomes" id="UP000187209"/>
    </source>
</evidence>
<name>A0A1R2CXI4_9CILI</name>
<accession>A0A1R2CXI4</accession>
<dbReference type="EMBL" id="MPUH01000038">
    <property type="protein sequence ID" value="OMJ93683.1"/>
    <property type="molecule type" value="Genomic_DNA"/>
</dbReference>
<reference evidence="1 2" key="1">
    <citation type="submission" date="2016-11" db="EMBL/GenBank/DDBJ databases">
        <title>The macronuclear genome of Stentor coeruleus: a giant cell with tiny introns.</title>
        <authorList>
            <person name="Slabodnick M."/>
            <person name="Ruby J.G."/>
            <person name="Reiff S.B."/>
            <person name="Swart E.C."/>
            <person name="Gosai S."/>
            <person name="Prabakaran S."/>
            <person name="Witkowska E."/>
            <person name="Larue G.E."/>
            <person name="Fisher S."/>
            <person name="Freeman R.M."/>
            <person name="Gunawardena J."/>
            <person name="Chu W."/>
            <person name="Stover N.A."/>
            <person name="Gregory B.D."/>
            <person name="Nowacki M."/>
            <person name="Derisi J."/>
            <person name="Roy S.W."/>
            <person name="Marshall W.F."/>
            <person name="Sood P."/>
        </authorList>
    </citation>
    <scope>NUCLEOTIDE SEQUENCE [LARGE SCALE GENOMIC DNA]</scope>
    <source>
        <strain evidence="1">WM001</strain>
    </source>
</reference>
<sequence length="139" mass="16272">MSKNNILSEPTHLTQKEISDYFVFLKIADCKLKEIYTYFPEIFNSFAKASNFNKLKMILSEKQIHNGIYDKTTIRLKQDYVKSILKSLKNMIEAPRKRFCPNEKLMNWHDAFDVLIKATSSITVENKIGVKKTLKELCM</sequence>
<protein>
    <submittedName>
        <fullName evidence="1">Uncharacterized protein</fullName>
    </submittedName>
</protein>
<organism evidence="1 2">
    <name type="scientific">Stentor coeruleus</name>
    <dbReference type="NCBI Taxonomy" id="5963"/>
    <lineage>
        <taxon>Eukaryota</taxon>
        <taxon>Sar</taxon>
        <taxon>Alveolata</taxon>
        <taxon>Ciliophora</taxon>
        <taxon>Postciliodesmatophora</taxon>
        <taxon>Heterotrichea</taxon>
        <taxon>Heterotrichida</taxon>
        <taxon>Stentoridae</taxon>
        <taxon>Stentor</taxon>
    </lineage>
</organism>
<proteinExistence type="predicted"/>
<comment type="caution">
    <text evidence="1">The sequence shown here is derived from an EMBL/GenBank/DDBJ whole genome shotgun (WGS) entry which is preliminary data.</text>
</comment>
<keyword evidence="2" id="KW-1185">Reference proteome</keyword>
<dbReference type="Proteomes" id="UP000187209">
    <property type="component" value="Unassembled WGS sequence"/>
</dbReference>
<dbReference type="AlphaFoldDB" id="A0A1R2CXI4"/>
<evidence type="ECO:0000313" key="1">
    <source>
        <dbReference type="EMBL" id="OMJ93683.1"/>
    </source>
</evidence>
<gene>
    <name evidence="1" type="ORF">SteCoe_3246</name>
</gene>